<dbReference type="InterPro" id="IPR008598">
    <property type="entry name" value="Di19_Zn-bd"/>
</dbReference>
<feature type="region of interest" description="Disordered" evidence="2">
    <location>
        <begin position="148"/>
        <end position="181"/>
    </location>
</feature>
<accession>A0A443PV22</accession>
<dbReference type="PANTHER" id="PTHR31875:SF6">
    <property type="entry name" value="PROTEIN DEHYDRATION-INDUCED 19"/>
    <property type="match status" value="1"/>
</dbReference>
<feature type="domain" description="Di19 zinc-binding" evidence="3">
    <location>
        <begin position="38"/>
        <end position="84"/>
    </location>
</feature>
<dbReference type="Pfam" id="PF05605">
    <property type="entry name" value="zf-Di19"/>
    <property type="match status" value="1"/>
</dbReference>
<comment type="similarity">
    <text evidence="1">Belongs to the Di19 family.</text>
</comment>
<keyword evidence="6" id="KW-1185">Reference proteome</keyword>
<sequence length="201" mass="22571">MDSWSDFIASKRLQSALQSRSELYFGFEEIDGEDDDREEFPCPFCSEDFDIYGLCRHIDEEHRDDSKNGICPVCATGVGMDMRQRRLRKGSAGSHSTLSLLRKELEEEHLQSLFGGSRVVSSNTAPDMLLSSFMHSFSLADAQKNVEPHPLDEGSLAGKSLKKKAAESIEPSLSDKDQKEKAQRCEFVQQVLVSTFLDDIL</sequence>
<evidence type="ECO:0000256" key="2">
    <source>
        <dbReference type="SAM" id="MobiDB-lite"/>
    </source>
</evidence>
<dbReference type="AlphaFoldDB" id="A0A443PV22"/>
<dbReference type="Proteomes" id="UP000283530">
    <property type="component" value="Unassembled WGS sequence"/>
</dbReference>
<dbReference type="InterPro" id="IPR033347">
    <property type="entry name" value="Di19"/>
</dbReference>
<organism evidence="5 6">
    <name type="scientific">Cinnamomum micranthum f. kanehirae</name>
    <dbReference type="NCBI Taxonomy" id="337451"/>
    <lineage>
        <taxon>Eukaryota</taxon>
        <taxon>Viridiplantae</taxon>
        <taxon>Streptophyta</taxon>
        <taxon>Embryophyta</taxon>
        <taxon>Tracheophyta</taxon>
        <taxon>Spermatophyta</taxon>
        <taxon>Magnoliopsida</taxon>
        <taxon>Magnoliidae</taxon>
        <taxon>Laurales</taxon>
        <taxon>Lauraceae</taxon>
        <taxon>Cinnamomum</taxon>
    </lineage>
</organism>
<reference evidence="5 6" key="1">
    <citation type="journal article" date="2019" name="Nat. Plants">
        <title>Stout camphor tree genome fills gaps in understanding of flowering plant genome evolution.</title>
        <authorList>
            <person name="Chaw S.M."/>
            <person name="Liu Y.C."/>
            <person name="Wu Y.W."/>
            <person name="Wang H.Y."/>
            <person name="Lin C.I."/>
            <person name="Wu C.S."/>
            <person name="Ke H.M."/>
            <person name="Chang L.Y."/>
            <person name="Hsu C.Y."/>
            <person name="Yang H.T."/>
            <person name="Sudianto E."/>
            <person name="Hsu M.H."/>
            <person name="Wu K.P."/>
            <person name="Wang L.N."/>
            <person name="Leebens-Mack J.H."/>
            <person name="Tsai I.J."/>
        </authorList>
    </citation>
    <scope>NUCLEOTIDE SEQUENCE [LARGE SCALE GENOMIC DNA]</scope>
    <source>
        <strain evidence="6">cv. Chaw 1501</strain>
        <tissue evidence="5">Young leaves</tissue>
    </source>
</reference>
<feature type="domain" description="Di19 C-terminal" evidence="4">
    <location>
        <begin position="98"/>
        <end position="195"/>
    </location>
</feature>
<dbReference type="OrthoDB" id="6270329at2759"/>
<evidence type="ECO:0000313" key="5">
    <source>
        <dbReference type="EMBL" id="RWR94608.1"/>
    </source>
</evidence>
<evidence type="ECO:0000313" key="6">
    <source>
        <dbReference type="Proteomes" id="UP000283530"/>
    </source>
</evidence>
<comment type="caution">
    <text evidence="5">The sequence shown here is derived from an EMBL/GenBank/DDBJ whole genome shotgun (WGS) entry which is preliminary data.</text>
</comment>
<evidence type="ECO:0000259" key="4">
    <source>
        <dbReference type="Pfam" id="PF14571"/>
    </source>
</evidence>
<name>A0A443PV22_9MAGN</name>
<dbReference type="PANTHER" id="PTHR31875">
    <property type="entry name" value="PROTEIN DEHYDRATION-INDUCED 19"/>
    <property type="match status" value="1"/>
</dbReference>
<dbReference type="InterPro" id="IPR027935">
    <property type="entry name" value="Di19_C"/>
</dbReference>
<proteinExistence type="inferred from homology"/>
<dbReference type="EMBL" id="QPKB01000011">
    <property type="protein sequence ID" value="RWR94608.1"/>
    <property type="molecule type" value="Genomic_DNA"/>
</dbReference>
<evidence type="ECO:0000259" key="3">
    <source>
        <dbReference type="Pfam" id="PF05605"/>
    </source>
</evidence>
<dbReference type="Pfam" id="PF14571">
    <property type="entry name" value="Di19_C"/>
    <property type="match status" value="1"/>
</dbReference>
<evidence type="ECO:0000256" key="1">
    <source>
        <dbReference type="ARBA" id="ARBA00007109"/>
    </source>
</evidence>
<gene>
    <name evidence="5" type="ORF">CKAN_02391000</name>
</gene>
<protein>
    <submittedName>
        <fullName evidence="5">Protein DEHYDRATION-INDUCED 19 2 isoform X3</fullName>
    </submittedName>
</protein>